<comment type="similarity">
    <text evidence="3">Belongs to the peptidase M20A family.</text>
</comment>
<dbReference type="SUPFAM" id="SSF53187">
    <property type="entry name" value="Zn-dependent exopeptidases"/>
    <property type="match status" value="1"/>
</dbReference>
<evidence type="ECO:0000256" key="4">
    <source>
        <dbReference type="ARBA" id="ARBA00022723"/>
    </source>
</evidence>
<dbReference type="SUPFAM" id="SSF55031">
    <property type="entry name" value="Bacterial exopeptidase dimerisation domain"/>
    <property type="match status" value="1"/>
</dbReference>
<dbReference type="AlphaFoldDB" id="A0A0F9PM57"/>
<sequence length="434" mass="47788">MNSIKTTPITWIRNNQDILVKLIQDLVRIPSISGKEEEIQKFVYKKLTELDLSPEFIQPDIETLQKSDDYFETTSYTKFGYKNRPNVVGILKGTGKGRSLCLSGHIDVVSPEPVEQWNRDPWGGEEDGDFIYGRGAGDMKAGVASIILAVQALKETQTELNGDVLIETTIEEEDGGIGGSLYLRLTQPKADAAIIPEPGIPGSISINIASAGVMYFRVIVTGIPAHAATAHFGVNAIVKMVPLIEALKTLNIERQKKISYKYAEADPSMKGKATTLNIGVINSGDWPSTVPALCILECRIGFPPGETREMVINQIEKTILDAGNKDMWLKEHPPKVEWFGWKARPHEQNPEHPFVKLLDKNIKQIAGIEPVYGGGSAGWDGRFFVHHGTPVVAFGPSSENNHSIDERVSISSTLKTTEILISTIMDWCGVKLNK</sequence>
<dbReference type="InterPro" id="IPR002933">
    <property type="entry name" value="Peptidase_M20"/>
</dbReference>
<evidence type="ECO:0000256" key="2">
    <source>
        <dbReference type="ARBA" id="ARBA00001947"/>
    </source>
</evidence>
<keyword evidence="6" id="KW-0862">Zinc</keyword>
<evidence type="ECO:0000256" key="6">
    <source>
        <dbReference type="ARBA" id="ARBA00022833"/>
    </source>
</evidence>
<evidence type="ECO:0000256" key="7">
    <source>
        <dbReference type="ARBA" id="ARBA00023285"/>
    </source>
</evidence>
<dbReference type="InterPro" id="IPR050072">
    <property type="entry name" value="Peptidase_M20A"/>
</dbReference>
<dbReference type="PANTHER" id="PTHR43808:SF25">
    <property type="entry name" value="PEPTIDASE M20 DIMERISATION DOMAIN-CONTAINING PROTEIN"/>
    <property type="match status" value="1"/>
</dbReference>
<dbReference type="InterPro" id="IPR036264">
    <property type="entry name" value="Bact_exopeptidase_dim_dom"/>
</dbReference>
<name>A0A0F9PM57_9ZZZZ</name>
<organism evidence="9">
    <name type="scientific">marine sediment metagenome</name>
    <dbReference type="NCBI Taxonomy" id="412755"/>
    <lineage>
        <taxon>unclassified sequences</taxon>
        <taxon>metagenomes</taxon>
        <taxon>ecological metagenomes</taxon>
    </lineage>
</organism>
<reference evidence="9" key="1">
    <citation type="journal article" date="2015" name="Nature">
        <title>Complex archaea that bridge the gap between prokaryotes and eukaryotes.</title>
        <authorList>
            <person name="Spang A."/>
            <person name="Saw J.H."/>
            <person name="Jorgensen S.L."/>
            <person name="Zaremba-Niedzwiedzka K."/>
            <person name="Martijn J."/>
            <person name="Lind A.E."/>
            <person name="van Eijk R."/>
            <person name="Schleper C."/>
            <person name="Guy L."/>
            <person name="Ettema T.J."/>
        </authorList>
    </citation>
    <scope>NUCLEOTIDE SEQUENCE</scope>
</reference>
<keyword evidence="5" id="KW-0378">Hydrolase</keyword>
<dbReference type="EMBL" id="LAZR01002782">
    <property type="protein sequence ID" value="KKN25682.1"/>
    <property type="molecule type" value="Genomic_DNA"/>
</dbReference>
<evidence type="ECO:0000256" key="1">
    <source>
        <dbReference type="ARBA" id="ARBA00001941"/>
    </source>
</evidence>
<keyword evidence="4" id="KW-0479">Metal-binding</keyword>
<keyword evidence="7" id="KW-0170">Cobalt</keyword>
<dbReference type="PANTHER" id="PTHR43808">
    <property type="entry name" value="ACETYLORNITHINE DEACETYLASE"/>
    <property type="match status" value="1"/>
</dbReference>
<evidence type="ECO:0000313" key="9">
    <source>
        <dbReference type="EMBL" id="KKN25682.1"/>
    </source>
</evidence>
<evidence type="ECO:0000259" key="8">
    <source>
        <dbReference type="Pfam" id="PF07687"/>
    </source>
</evidence>
<protein>
    <recommendedName>
        <fullName evidence="8">Peptidase M20 dimerisation domain-containing protein</fullName>
    </recommendedName>
</protein>
<dbReference type="NCBIfam" id="TIGR01910">
    <property type="entry name" value="DapE-ArgE"/>
    <property type="match status" value="1"/>
</dbReference>
<gene>
    <name evidence="9" type="ORF">LCGC14_0882240</name>
</gene>
<dbReference type="Gene3D" id="3.40.630.10">
    <property type="entry name" value="Zn peptidases"/>
    <property type="match status" value="1"/>
</dbReference>
<dbReference type="Gene3D" id="3.30.70.360">
    <property type="match status" value="1"/>
</dbReference>
<evidence type="ECO:0000256" key="5">
    <source>
        <dbReference type="ARBA" id="ARBA00022801"/>
    </source>
</evidence>
<proteinExistence type="inferred from homology"/>
<comment type="caution">
    <text evidence="9">The sequence shown here is derived from an EMBL/GenBank/DDBJ whole genome shotgun (WGS) entry which is preliminary data.</text>
</comment>
<feature type="domain" description="Peptidase M20 dimerisation" evidence="8">
    <location>
        <begin position="209"/>
        <end position="322"/>
    </location>
</feature>
<dbReference type="InterPro" id="IPR010182">
    <property type="entry name" value="ArgE/DapE"/>
</dbReference>
<dbReference type="Pfam" id="PF01546">
    <property type="entry name" value="Peptidase_M20"/>
    <property type="match status" value="1"/>
</dbReference>
<accession>A0A0F9PM57</accession>
<dbReference type="InterPro" id="IPR011650">
    <property type="entry name" value="Peptidase_M20_dimer"/>
</dbReference>
<dbReference type="GO" id="GO:0016787">
    <property type="term" value="F:hydrolase activity"/>
    <property type="evidence" value="ECO:0007669"/>
    <property type="project" value="UniProtKB-KW"/>
</dbReference>
<evidence type="ECO:0000256" key="3">
    <source>
        <dbReference type="ARBA" id="ARBA00006247"/>
    </source>
</evidence>
<dbReference type="Pfam" id="PF07687">
    <property type="entry name" value="M20_dimer"/>
    <property type="match status" value="1"/>
</dbReference>
<comment type="cofactor">
    <cofactor evidence="2">
        <name>Zn(2+)</name>
        <dbReference type="ChEBI" id="CHEBI:29105"/>
    </cofactor>
</comment>
<dbReference type="GO" id="GO:0046872">
    <property type="term" value="F:metal ion binding"/>
    <property type="evidence" value="ECO:0007669"/>
    <property type="project" value="UniProtKB-KW"/>
</dbReference>
<comment type="cofactor">
    <cofactor evidence="1">
        <name>Co(2+)</name>
        <dbReference type="ChEBI" id="CHEBI:48828"/>
    </cofactor>
</comment>